<dbReference type="Gene3D" id="1.10.510.10">
    <property type="entry name" value="Transferase(Phosphotransferase) domain 1"/>
    <property type="match status" value="1"/>
</dbReference>
<comment type="caution">
    <text evidence="8">The sequence shown here is derived from an EMBL/GenBank/DDBJ whole genome shotgun (WGS) entry which is preliminary data.</text>
</comment>
<keyword evidence="4 8" id="KW-0418">Kinase</keyword>
<evidence type="ECO:0000313" key="8">
    <source>
        <dbReference type="EMBL" id="GGB79902.1"/>
    </source>
</evidence>
<dbReference type="PROSITE" id="PS00108">
    <property type="entry name" value="PROTEIN_KINASE_ST"/>
    <property type="match status" value="1"/>
</dbReference>
<proteinExistence type="predicted"/>
<dbReference type="PROSITE" id="PS51746">
    <property type="entry name" value="PPM_2"/>
    <property type="match status" value="1"/>
</dbReference>
<dbReference type="SUPFAM" id="SSF81606">
    <property type="entry name" value="PP2C-like"/>
    <property type="match status" value="1"/>
</dbReference>
<evidence type="ECO:0000256" key="5">
    <source>
        <dbReference type="ARBA" id="ARBA00022840"/>
    </source>
</evidence>
<sequence>MSKRLQVRFGGCSEAGRKAVNQDAFAAHLATGSGAELKGAAAAIADGVSSCADSHIASQTAVTSFLEDYFSTPQSWSVRKSVSRVLTSLNGWIYQQNANRHGYGDSLLTTFSSVVIKSHTLHCFHAGDSRIYHWRDGMLEQLTQDHLRIERGKGYLARALGADRHLEVDYVTHELAVGDLLMLSTDGVHEVLPAARLRELLKGAGDNLEAVARRIVAEALEAGSEDNVTVLLVAIDALPQETLDETHRRLTALPIPPVMEVGNRIDGYEVLEVIFSGTRSHMYRVRDQESGEQFTLKAPSQNFAEDALYLDGFVREEWVGQCIDHPNVMKTFKPAREKRFLYYLGEYIEGINLREWMHDHPQPPLDEVRRILRQAVQGLRAFQRADMVHQDLKPENIMLDREGRVKLLDFGTVLIAGTDELISPLDKSVPQGSINYVAPEYLVGEPGSFRSDLFSLAVIAYEMLTGELPYKEPSVKQVQLKNYAVLDYIPALQHRRDLPLWLEGCLRKALQPNPRYRYEALSEFLQDFTVPNTQLEARIRHQPLVERNPLLLWKLISLGLLLLNLYQWLGLD</sequence>
<dbReference type="PROSITE" id="PS50011">
    <property type="entry name" value="PROTEIN_KINASE_DOM"/>
    <property type="match status" value="1"/>
</dbReference>
<dbReference type="CDD" id="cd00143">
    <property type="entry name" value="PP2Cc"/>
    <property type="match status" value="1"/>
</dbReference>
<gene>
    <name evidence="8" type="ORF">GCM10011352_01970</name>
</gene>
<evidence type="ECO:0000256" key="4">
    <source>
        <dbReference type="ARBA" id="ARBA00022777"/>
    </source>
</evidence>
<dbReference type="InterPro" id="IPR036457">
    <property type="entry name" value="PPM-type-like_dom_sf"/>
</dbReference>
<dbReference type="Pfam" id="PF13672">
    <property type="entry name" value="PP2C_2"/>
    <property type="match status" value="1"/>
</dbReference>
<dbReference type="RefSeq" id="WP_188745239.1">
    <property type="nucleotide sequence ID" value="NZ_BMIJ01000001.1"/>
</dbReference>
<feature type="domain" description="PPM-type phosphatase" evidence="7">
    <location>
        <begin position="8"/>
        <end position="235"/>
    </location>
</feature>
<organism evidence="8 9">
    <name type="scientific">Marinobacterium zhoushanense</name>
    <dbReference type="NCBI Taxonomy" id="1679163"/>
    <lineage>
        <taxon>Bacteria</taxon>
        <taxon>Pseudomonadati</taxon>
        <taxon>Pseudomonadota</taxon>
        <taxon>Gammaproteobacteria</taxon>
        <taxon>Oceanospirillales</taxon>
        <taxon>Oceanospirillaceae</taxon>
        <taxon>Marinobacterium</taxon>
    </lineage>
</organism>
<keyword evidence="9" id="KW-1185">Reference proteome</keyword>
<dbReference type="SMART" id="SM00331">
    <property type="entry name" value="PP2C_SIG"/>
    <property type="match status" value="1"/>
</dbReference>
<dbReference type="InterPro" id="IPR000719">
    <property type="entry name" value="Prot_kinase_dom"/>
</dbReference>
<dbReference type="SMART" id="SM00220">
    <property type="entry name" value="S_TKc"/>
    <property type="match status" value="1"/>
</dbReference>
<dbReference type="InterPro" id="IPR011009">
    <property type="entry name" value="Kinase-like_dom_sf"/>
</dbReference>
<evidence type="ECO:0000256" key="1">
    <source>
        <dbReference type="ARBA" id="ARBA00022527"/>
    </source>
</evidence>
<evidence type="ECO:0000259" key="6">
    <source>
        <dbReference type="PROSITE" id="PS50011"/>
    </source>
</evidence>
<keyword evidence="5" id="KW-0067">ATP-binding</keyword>
<evidence type="ECO:0000259" key="7">
    <source>
        <dbReference type="PROSITE" id="PS51746"/>
    </source>
</evidence>
<feature type="domain" description="Protein kinase" evidence="6">
    <location>
        <begin position="268"/>
        <end position="529"/>
    </location>
</feature>
<dbReference type="SUPFAM" id="SSF56112">
    <property type="entry name" value="Protein kinase-like (PK-like)"/>
    <property type="match status" value="1"/>
</dbReference>
<name>A0ABQ1JZ44_9GAMM</name>
<dbReference type="PANTHER" id="PTHR24351">
    <property type="entry name" value="RIBOSOMAL PROTEIN S6 KINASE"/>
    <property type="match status" value="1"/>
</dbReference>
<keyword evidence="3" id="KW-0547">Nucleotide-binding</keyword>
<evidence type="ECO:0000256" key="3">
    <source>
        <dbReference type="ARBA" id="ARBA00022741"/>
    </source>
</evidence>
<evidence type="ECO:0000256" key="2">
    <source>
        <dbReference type="ARBA" id="ARBA00022679"/>
    </source>
</evidence>
<keyword evidence="1" id="KW-0723">Serine/threonine-protein kinase</keyword>
<dbReference type="InterPro" id="IPR008271">
    <property type="entry name" value="Ser/Thr_kinase_AS"/>
</dbReference>
<dbReference type="Pfam" id="PF00069">
    <property type="entry name" value="Pkinase"/>
    <property type="match status" value="1"/>
</dbReference>
<keyword evidence="2" id="KW-0808">Transferase</keyword>
<evidence type="ECO:0000313" key="9">
    <source>
        <dbReference type="Proteomes" id="UP000629025"/>
    </source>
</evidence>
<accession>A0ABQ1JZ44</accession>
<dbReference type="InterPro" id="IPR001932">
    <property type="entry name" value="PPM-type_phosphatase-like_dom"/>
</dbReference>
<dbReference type="Proteomes" id="UP000629025">
    <property type="component" value="Unassembled WGS sequence"/>
</dbReference>
<dbReference type="GO" id="GO:0016301">
    <property type="term" value="F:kinase activity"/>
    <property type="evidence" value="ECO:0007669"/>
    <property type="project" value="UniProtKB-KW"/>
</dbReference>
<reference evidence="9" key="1">
    <citation type="journal article" date="2019" name="Int. J. Syst. Evol. Microbiol.">
        <title>The Global Catalogue of Microorganisms (GCM) 10K type strain sequencing project: providing services to taxonomists for standard genome sequencing and annotation.</title>
        <authorList>
            <consortium name="The Broad Institute Genomics Platform"/>
            <consortium name="The Broad Institute Genome Sequencing Center for Infectious Disease"/>
            <person name="Wu L."/>
            <person name="Ma J."/>
        </authorList>
    </citation>
    <scope>NUCLEOTIDE SEQUENCE [LARGE SCALE GENOMIC DNA]</scope>
    <source>
        <strain evidence="9">CGMCC 1.15341</strain>
    </source>
</reference>
<dbReference type="SMART" id="SM00332">
    <property type="entry name" value="PP2Cc"/>
    <property type="match status" value="1"/>
</dbReference>
<dbReference type="CDD" id="cd14014">
    <property type="entry name" value="STKc_PknB_like"/>
    <property type="match status" value="1"/>
</dbReference>
<dbReference type="Gene3D" id="3.60.40.10">
    <property type="entry name" value="PPM-type phosphatase domain"/>
    <property type="match status" value="1"/>
</dbReference>
<dbReference type="EMBL" id="BMIJ01000001">
    <property type="protein sequence ID" value="GGB79902.1"/>
    <property type="molecule type" value="Genomic_DNA"/>
</dbReference>
<protein>
    <submittedName>
        <fullName evidence="8">Protein kinase</fullName>
    </submittedName>
</protein>